<evidence type="ECO:0000256" key="2">
    <source>
        <dbReference type="ARBA" id="ARBA00022692"/>
    </source>
</evidence>
<evidence type="ECO:0000256" key="5">
    <source>
        <dbReference type="SAM" id="Phobius"/>
    </source>
</evidence>
<dbReference type="Gene3D" id="1.20.1540.10">
    <property type="entry name" value="Rhomboid-like"/>
    <property type="match status" value="1"/>
</dbReference>
<sequence>MYSQTISQWLYLDIEKVTSDFQVQRLVLYPFSSTSITKLIITTIWLFPELHKIETKHGSLKTAWSILTLYTILPAVGYIMIIKIISFSFPVYDQAVKEVVYSGMPGWVVALIFWSNLEDDRDGSGQDRILAGSIRLPNKIMPMLALLFFVLLVPDSSLILNLLAAVIACLYVYEKIPKAFLPSDETYTRFEQKSCLSLLTQAPNYVPVNQNGAYLPIANPSNTSALFVNTSNRSNNGATSLNSNFPGQGHRLGSS</sequence>
<comment type="subcellular location">
    <subcellularLocation>
        <location evidence="1">Membrane</location>
        <topology evidence="1">Multi-pass membrane protein</topology>
    </subcellularLocation>
</comment>
<feature type="transmembrane region" description="Helical" evidence="5">
    <location>
        <begin position="67"/>
        <end position="92"/>
    </location>
</feature>
<reference evidence="6" key="1">
    <citation type="journal article" date="2020" name="Microb. Genom.">
        <title>Genetic diversity of clinical and environmental Mucorales isolates obtained from an investigation of mucormycosis cases among solid organ transplant recipients.</title>
        <authorList>
            <person name="Nguyen M.H."/>
            <person name="Kaul D."/>
            <person name="Muto C."/>
            <person name="Cheng S.J."/>
            <person name="Richter R.A."/>
            <person name="Bruno V.M."/>
            <person name="Liu G."/>
            <person name="Beyhan S."/>
            <person name="Sundermann A.J."/>
            <person name="Mounaud S."/>
            <person name="Pasculle A.W."/>
            <person name="Nierman W.C."/>
            <person name="Driscoll E."/>
            <person name="Cumbie R."/>
            <person name="Clancy C.J."/>
            <person name="Dupont C.L."/>
        </authorList>
    </citation>
    <scope>NUCLEOTIDE SEQUENCE</scope>
    <source>
        <strain evidence="6">GL11</strain>
    </source>
</reference>
<dbReference type="EMBL" id="JAANQT010000708">
    <property type="protein sequence ID" value="KAG1308945.1"/>
    <property type="molecule type" value="Genomic_DNA"/>
</dbReference>
<dbReference type="AlphaFoldDB" id="A0A9P6XA86"/>
<keyword evidence="2 5" id="KW-0812">Transmembrane</keyword>
<evidence type="ECO:0000313" key="7">
    <source>
        <dbReference type="Proteomes" id="UP000716291"/>
    </source>
</evidence>
<name>A0A9P6XA86_RHIOR</name>
<evidence type="ECO:0000313" key="6">
    <source>
        <dbReference type="EMBL" id="KAG1308945.1"/>
    </source>
</evidence>
<feature type="transmembrane region" description="Helical" evidence="5">
    <location>
        <begin position="26"/>
        <end position="47"/>
    </location>
</feature>
<dbReference type="Proteomes" id="UP000716291">
    <property type="component" value="Unassembled WGS sequence"/>
</dbReference>
<proteinExistence type="predicted"/>
<keyword evidence="7" id="KW-1185">Reference proteome</keyword>
<keyword evidence="3 5" id="KW-1133">Transmembrane helix</keyword>
<gene>
    <name evidence="6" type="ORF">G6F64_005677</name>
</gene>
<dbReference type="InterPro" id="IPR035952">
    <property type="entry name" value="Rhomboid-like_sf"/>
</dbReference>
<evidence type="ECO:0000256" key="1">
    <source>
        <dbReference type="ARBA" id="ARBA00004141"/>
    </source>
</evidence>
<evidence type="ECO:0000256" key="4">
    <source>
        <dbReference type="ARBA" id="ARBA00023136"/>
    </source>
</evidence>
<feature type="transmembrane region" description="Helical" evidence="5">
    <location>
        <begin position="140"/>
        <end position="173"/>
    </location>
</feature>
<accession>A0A9P6XA86</accession>
<evidence type="ECO:0000256" key="3">
    <source>
        <dbReference type="ARBA" id="ARBA00022989"/>
    </source>
</evidence>
<organism evidence="6 7">
    <name type="scientific">Rhizopus oryzae</name>
    <name type="common">Mucormycosis agent</name>
    <name type="synonym">Rhizopus arrhizus var. delemar</name>
    <dbReference type="NCBI Taxonomy" id="64495"/>
    <lineage>
        <taxon>Eukaryota</taxon>
        <taxon>Fungi</taxon>
        <taxon>Fungi incertae sedis</taxon>
        <taxon>Mucoromycota</taxon>
        <taxon>Mucoromycotina</taxon>
        <taxon>Mucoromycetes</taxon>
        <taxon>Mucorales</taxon>
        <taxon>Mucorineae</taxon>
        <taxon>Rhizopodaceae</taxon>
        <taxon>Rhizopus</taxon>
    </lineage>
</organism>
<dbReference type="OrthoDB" id="10257275at2759"/>
<protein>
    <submittedName>
        <fullName evidence="6">Uncharacterized protein</fullName>
    </submittedName>
</protein>
<feature type="transmembrane region" description="Helical" evidence="5">
    <location>
        <begin position="99"/>
        <end position="117"/>
    </location>
</feature>
<comment type="caution">
    <text evidence="6">The sequence shown here is derived from an EMBL/GenBank/DDBJ whole genome shotgun (WGS) entry which is preliminary data.</text>
</comment>
<dbReference type="SUPFAM" id="SSF144091">
    <property type="entry name" value="Rhomboid-like"/>
    <property type="match status" value="1"/>
</dbReference>
<dbReference type="GO" id="GO:0016020">
    <property type="term" value="C:membrane"/>
    <property type="evidence" value="ECO:0007669"/>
    <property type="project" value="UniProtKB-SubCell"/>
</dbReference>
<keyword evidence="4 5" id="KW-0472">Membrane</keyword>